<evidence type="ECO:0000313" key="3">
    <source>
        <dbReference type="Proteomes" id="UP000008467"/>
    </source>
</evidence>
<dbReference type="Pfam" id="PF13271">
    <property type="entry name" value="DUF4062"/>
    <property type="match status" value="1"/>
</dbReference>
<dbReference type="HOGENOM" id="CLU_067315_1_0_9"/>
<keyword evidence="3" id="KW-1185">Reference proteome</keyword>
<sequence>MESKMAIPRVFVSSTCYDLKYIRENIKYFIRTIGYEPILSEEGDVFYNPLIHTHDSCIEEVKNCQIFVLIIGGRYGGKYNQTEISITNMEYNKAVEIGLPIFALVEQSVYSEHHLYTINCKKNESICQKIEYPSVDNIAIFKFLDKVRKNSVNNAIFAFKDFSDIEAYLKKQWAGMMYSFLSNNKQVKTVTGLFESISDATKRIELFTKEIAKHAGNETTQANIEIYDAIFKCDVIRTMTLWKIVPTPERILKNETFDEFCNNELQIFDEDNEEMLNTIIEGGPPYQIGASRCYENRKQYDELRSKILSILENRKIDKDEYIKTNI</sequence>
<dbReference type="STRING" id="642492.Clole_1414"/>
<dbReference type="RefSeq" id="WP_013656438.1">
    <property type="nucleotide sequence ID" value="NC_015275.1"/>
</dbReference>
<dbReference type="eggNOG" id="ENOG502ZAMX">
    <property type="taxonomic scope" value="Bacteria"/>
</dbReference>
<gene>
    <name evidence="2" type="ordered locus">Clole_1414</name>
</gene>
<reference evidence="2 3" key="1">
    <citation type="journal article" date="2011" name="J. Bacteriol.">
        <title>Complete genome sequence of the cellulose-degrading bacterium Cellulosilyticum lentocellum.</title>
        <authorList>
            <consortium name="US DOE Joint Genome Institute"/>
            <person name="Miller D.A."/>
            <person name="Suen G."/>
            <person name="Bruce D."/>
            <person name="Copeland A."/>
            <person name="Cheng J.F."/>
            <person name="Detter C."/>
            <person name="Goodwin L.A."/>
            <person name="Han C.S."/>
            <person name="Hauser L.J."/>
            <person name="Land M.L."/>
            <person name="Lapidus A."/>
            <person name="Lucas S."/>
            <person name="Meincke L."/>
            <person name="Pitluck S."/>
            <person name="Tapia R."/>
            <person name="Teshima H."/>
            <person name="Woyke T."/>
            <person name="Fox B.G."/>
            <person name="Angert E.R."/>
            <person name="Currie C.R."/>
        </authorList>
    </citation>
    <scope>NUCLEOTIDE SEQUENCE [LARGE SCALE GENOMIC DNA]</scope>
    <source>
        <strain evidence="3">ATCC 49066 / DSM 5427 / NCIMB 11756 / RHM5</strain>
    </source>
</reference>
<protein>
    <recommendedName>
        <fullName evidence="1">DUF4062 domain-containing protein</fullName>
    </recommendedName>
</protein>
<dbReference type="Proteomes" id="UP000008467">
    <property type="component" value="Chromosome"/>
</dbReference>
<evidence type="ECO:0000313" key="2">
    <source>
        <dbReference type="EMBL" id="ADZ83140.1"/>
    </source>
</evidence>
<evidence type="ECO:0000259" key="1">
    <source>
        <dbReference type="Pfam" id="PF13271"/>
    </source>
</evidence>
<dbReference type="EMBL" id="CP002582">
    <property type="protein sequence ID" value="ADZ83140.1"/>
    <property type="molecule type" value="Genomic_DNA"/>
</dbReference>
<proteinExistence type="predicted"/>
<dbReference type="KEGG" id="cle:Clole_1414"/>
<dbReference type="AlphaFoldDB" id="F2JIY1"/>
<feature type="domain" description="DUF4062" evidence="1">
    <location>
        <begin position="9"/>
        <end position="94"/>
    </location>
</feature>
<accession>F2JIY1</accession>
<organism evidence="2 3">
    <name type="scientific">Cellulosilyticum lentocellum (strain ATCC 49066 / DSM 5427 / NCIMB 11756 / RHM5)</name>
    <name type="common">Clostridium lentocellum</name>
    <dbReference type="NCBI Taxonomy" id="642492"/>
    <lineage>
        <taxon>Bacteria</taxon>
        <taxon>Bacillati</taxon>
        <taxon>Bacillota</taxon>
        <taxon>Clostridia</taxon>
        <taxon>Lachnospirales</taxon>
        <taxon>Cellulosilyticaceae</taxon>
        <taxon>Cellulosilyticum</taxon>
    </lineage>
</organism>
<dbReference type="InterPro" id="IPR025139">
    <property type="entry name" value="DUF4062"/>
</dbReference>
<name>F2JIY1_CELLD</name>